<dbReference type="Gene3D" id="3.40.50.410">
    <property type="entry name" value="von Willebrand factor, type A domain"/>
    <property type="match status" value="1"/>
</dbReference>
<evidence type="ECO:0000256" key="1">
    <source>
        <dbReference type="SAM" id="MobiDB-lite"/>
    </source>
</evidence>
<protein>
    <submittedName>
        <fullName evidence="4">von Willebrand factor type A domain protein</fullName>
    </submittedName>
</protein>
<gene>
    <name evidence="4" type="ORF">HG15A2_16460</name>
</gene>
<dbReference type="OrthoDB" id="9781333at2"/>
<feature type="transmembrane region" description="Helical" evidence="2">
    <location>
        <begin position="12"/>
        <end position="28"/>
    </location>
</feature>
<dbReference type="InterPro" id="IPR029062">
    <property type="entry name" value="Class_I_gatase-like"/>
</dbReference>
<dbReference type="EMBL" id="CP036263">
    <property type="protein sequence ID" value="QDS98372.1"/>
    <property type="molecule type" value="Genomic_DNA"/>
</dbReference>
<reference evidence="4 5" key="1">
    <citation type="submission" date="2019-02" db="EMBL/GenBank/DDBJ databases">
        <title>Deep-cultivation of Planctomycetes and their phenomic and genomic characterization uncovers novel biology.</title>
        <authorList>
            <person name="Wiegand S."/>
            <person name="Jogler M."/>
            <person name="Boedeker C."/>
            <person name="Pinto D."/>
            <person name="Vollmers J."/>
            <person name="Rivas-Marin E."/>
            <person name="Kohn T."/>
            <person name="Peeters S.H."/>
            <person name="Heuer A."/>
            <person name="Rast P."/>
            <person name="Oberbeckmann S."/>
            <person name="Bunk B."/>
            <person name="Jeske O."/>
            <person name="Meyerdierks A."/>
            <person name="Storesund J.E."/>
            <person name="Kallscheuer N."/>
            <person name="Luecker S."/>
            <person name="Lage O.M."/>
            <person name="Pohl T."/>
            <person name="Merkel B.J."/>
            <person name="Hornburger P."/>
            <person name="Mueller R.-W."/>
            <person name="Bruemmer F."/>
            <person name="Labrenz M."/>
            <person name="Spormann A.M."/>
            <person name="Op den Camp H."/>
            <person name="Overmann J."/>
            <person name="Amann R."/>
            <person name="Jetten M.S.M."/>
            <person name="Mascher T."/>
            <person name="Medema M.H."/>
            <person name="Devos D.P."/>
            <person name="Kaster A.-K."/>
            <person name="Ovreas L."/>
            <person name="Rohde M."/>
            <person name="Galperin M.Y."/>
            <person name="Jogler C."/>
        </authorList>
    </citation>
    <scope>NUCLEOTIDE SEQUENCE [LARGE SCALE GENOMIC DNA]</scope>
    <source>
        <strain evidence="4 5">HG15A2</strain>
    </source>
</reference>
<dbReference type="RefSeq" id="WP_145059471.1">
    <property type="nucleotide sequence ID" value="NZ_CP036263.1"/>
</dbReference>
<evidence type="ECO:0000313" key="5">
    <source>
        <dbReference type="Proteomes" id="UP000319852"/>
    </source>
</evidence>
<keyword evidence="2" id="KW-0812">Transmembrane</keyword>
<keyword evidence="2" id="KW-1133">Transmembrane helix</keyword>
<organism evidence="4 5">
    <name type="scientific">Adhaeretor mobilis</name>
    <dbReference type="NCBI Taxonomy" id="1930276"/>
    <lineage>
        <taxon>Bacteria</taxon>
        <taxon>Pseudomonadati</taxon>
        <taxon>Planctomycetota</taxon>
        <taxon>Planctomycetia</taxon>
        <taxon>Pirellulales</taxon>
        <taxon>Lacipirellulaceae</taxon>
        <taxon>Adhaeretor</taxon>
    </lineage>
</organism>
<name>A0A517MU33_9BACT</name>
<dbReference type="Gene3D" id="3.40.50.880">
    <property type="match status" value="2"/>
</dbReference>
<accession>A0A517MU33</accession>
<dbReference type="SUPFAM" id="SSF52317">
    <property type="entry name" value="Class I glutamine amidotransferase-like"/>
    <property type="match status" value="1"/>
</dbReference>
<dbReference type="CDD" id="cd00198">
    <property type="entry name" value="vWFA"/>
    <property type="match status" value="1"/>
</dbReference>
<dbReference type="PANTHER" id="PTHR37947:SF2">
    <property type="entry name" value="VON WILLEBRAND FACTOR TYPE A"/>
    <property type="match status" value="1"/>
</dbReference>
<sequence>MFEHSLTFDSPGYLLFLAVIPLMWWLGYRSLAGLGRWRRWAALTLRTLVALLIIFALADVQYQRRSDRLSVIYLLDQSLSIPGEQREAMLDYVKASLENNRNTARNDRYAVVVFGRDAEVEVPLVDVNIPIGRVESLLDPEYSDVGTAIQRAQAIFPHDAARRIVLVTDGNQNLGDAYREARAATDAGTSLWVVPVMIAPRSEVAVEKVDLPSGVRRGQPFEMRVVLSNDDQSTEGSGSGGKPVRGKLIITRSAGDRTEIVTEDTVEIPPGKRVFSISEKIDQPDFYTYTARFSPENTADDGMTQNNRATAFSHVRGKGHVLLIENWETPGGFDTMANRLREKDIEVTLRGSDRLFTSLAELQRYDAVILGNVSRSSGSDADNVASFSDDQIEMLVRNTRELGCGLVMIGGPDTYGAGGWNGTELEKAMPVDFQIKSAKVVPVGALVLMMHAGEMPDSNYWQKRISVESIKLLGNRDFCGMVQWNGSDQWLWGQSKGGLLRTGPNRKMMLARVDRMAIGDMPAFDGAMAMAAKGFAGLPPGEVSVKHMIIISDGDPTPPKNSTIQALIKQKAKVTTVAVRSHGALGSKTMQDIAKRTGGKYYAVSSAKALPKIYQKEARRVSRPLVYEPKPPVQPYEVTQHDILKGIDITTIPPIKGYVLTTIKENPLVEVILRAPKPEMEKNATVLASWTYGAGRSVALTTDAGALWTDEWTAWDGYDKLFSQAVRWAMRPTGDTGNYNVATDVRDGKTQIIVTALDAQEEFLNDQSMSATVVTPDRKPLPVRIEQTAPGRYVGEFDSEEAGSYLVVVNPGPGKAPIRTGVNIGYSAEYRDTETNLTLLESLADLQAGDGPVGELLEGGLNDVSTSSDDGSAPNPFRFDLPPAVANQSIWPWLVVLGSCLFWSDIFIRRVQLNLEWLKPVWLKVTNFVLRRQVEAPVPETMSRLRSRKQEVGKQIASRQASTRFEEPESEQAADKSATAASTGPQATEAVLKPAAAKPQAMGQDSKEDEGISYTERLLKAKKQVWRDRDQDKDNR</sequence>
<feature type="region of interest" description="Disordered" evidence="1">
    <location>
        <begin position="939"/>
        <end position="1014"/>
    </location>
</feature>
<dbReference type="InterPro" id="IPR036465">
    <property type="entry name" value="vWFA_dom_sf"/>
</dbReference>
<dbReference type="InterPro" id="IPR002035">
    <property type="entry name" value="VWF_A"/>
</dbReference>
<dbReference type="KEGG" id="amob:HG15A2_16460"/>
<dbReference type="PANTHER" id="PTHR37947">
    <property type="entry name" value="BLL2462 PROTEIN"/>
    <property type="match status" value="1"/>
</dbReference>
<keyword evidence="2" id="KW-0472">Membrane</keyword>
<feature type="domain" description="VWFA" evidence="3">
    <location>
        <begin position="68"/>
        <end position="231"/>
    </location>
</feature>
<dbReference type="Pfam" id="PF13519">
    <property type="entry name" value="VWA_2"/>
    <property type="match status" value="1"/>
</dbReference>
<feature type="domain" description="VWFA" evidence="3">
    <location>
        <begin position="443"/>
        <end position="622"/>
    </location>
</feature>
<proteinExistence type="predicted"/>
<dbReference type="SMART" id="SM00327">
    <property type="entry name" value="VWA"/>
    <property type="match status" value="2"/>
</dbReference>
<feature type="transmembrane region" description="Helical" evidence="2">
    <location>
        <begin position="40"/>
        <end position="58"/>
    </location>
</feature>
<evidence type="ECO:0000256" key="2">
    <source>
        <dbReference type="SAM" id="Phobius"/>
    </source>
</evidence>
<dbReference type="SUPFAM" id="SSF53300">
    <property type="entry name" value="vWA-like"/>
    <property type="match status" value="2"/>
</dbReference>
<evidence type="ECO:0000313" key="4">
    <source>
        <dbReference type="EMBL" id="QDS98372.1"/>
    </source>
</evidence>
<dbReference type="Proteomes" id="UP000319852">
    <property type="component" value="Chromosome"/>
</dbReference>
<dbReference type="AlphaFoldDB" id="A0A517MU33"/>
<keyword evidence="5" id="KW-1185">Reference proteome</keyword>
<evidence type="ECO:0000259" key="3">
    <source>
        <dbReference type="SMART" id="SM00327"/>
    </source>
</evidence>